<dbReference type="SUPFAM" id="SSF52129">
    <property type="entry name" value="Caspase-like"/>
    <property type="match status" value="1"/>
</dbReference>
<keyword evidence="5" id="KW-1185">Reference proteome</keyword>
<keyword evidence="2" id="KW-0393">Immunoglobulin domain</keyword>
<gene>
    <name evidence="6" type="primary">LOC116307519</name>
</gene>
<organism evidence="5 6">
    <name type="scientific">Actinia tenebrosa</name>
    <name type="common">Australian red waratah sea anemone</name>
    <dbReference type="NCBI Taxonomy" id="6105"/>
    <lineage>
        <taxon>Eukaryota</taxon>
        <taxon>Metazoa</taxon>
        <taxon>Cnidaria</taxon>
        <taxon>Anthozoa</taxon>
        <taxon>Hexacorallia</taxon>
        <taxon>Actiniaria</taxon>
        <taxon>Actiniidae</taxon>
        <taxon>Actinia</taxon>
    </lineage>
</organism>
<dbReference type="Pfam" id="PF13927">
    <property type="entry name" value="Ig_3"/>
    <property type="match status" value="1"/>
</dbReference>
<dbReference type="InParanoid" id="A0A6P8J724"/>
<reference evidence="6" key="1">
    <citation type="submission" date="2025-08" db="UniProtKB">
        <authorList>
            <consortium name="RefSeq"/>
        </authorList>
    </citation>
    <scope>IDENTIFICATION</scope>
    <source>
        <tissue evidence="6">Tentacle</tissue>
    </source>
</reference>
<feature type="domain" description="Caspase family p20" evidence="3">
    <location>
        <begin position="305"/>
        <end position="435"/>
    </location>
</feature>
<accession>A0A6P8J724</accession>
<dbReference type="Gene3D" id="3.40.50.1460">
    <property type="match status" value="1"/>
</dbReference>
<dbReference type="Gene3D" id="2.60.40.10">
    <property type="entry name" value="Immunoglobulins"/>
    <property type="match status" value="2"/>
</dbReference>
<dbReference type="SUPFAM" id="SSF48726">
    <property type="entry name" value="Immunoglobulin"/>
    <property type="match status" value="2"/>
</dbReference>
<dbReference type="InterPro" id="IPR029030">
    <property type="entry name" value="Caspase-like_dom_sf"/>
</dbReference>
<dbReference type="InterPro" id="IPR013783">
    <property type="entry name" value="Ig-like_fold"/>
</dbReference>
<evidence type="ECO:0000259" key="3">
    <source>
        <dbReference type="PROSITE" id="PS50208"/>
    </source>
</evidence>
<dbReference type="GO" id="GO:0006508">
    <property type="term" value="P:proteolysis"/>
    <property type="evidence" value="ECO:0007669"/>
    <property type="project" value="InterPro"/>
</dbReference>
<dbReference type="InterPro" id="IPR001309">
    <property type="entry name" value="Pept_C14_p20"/>
</dbReference>
<dbReference type="PROSITE" id="PS50835">
    <property type="entry name" value="IG_LIKE"/>
    <property type="match status" value="2"/>
</dbReference>
<name>A0A6P8J724_ACTTE</name>
<dbReference type="KEGG" id="aten:116307519"/>
<sequence length="702" mass="80376">MSNDDKQKRLNDQIRKLPYSIIQKLAQFLDDPDDNTMNWKALIAAMPDDTYTKQQVNQFDRAGMNRGGSSTEALLQDMGHKCKTVKQLVAYLEAIGHMEALELLKPDEAVEIIDHPKSQVVQEGKKVEIVCKAIGFPPPQFLWLKDGAEFRHGCDNKLVFKSVQVRDSGKYTCIVSNPLGTEKSKVAELQVHGTPKCTHPPTIVEHPLSAVIPVGQDYALACRAKETCNYQWFKDGFELCDERSQEIRFFPFKYQDEGNYACRAFNTEGDALSRIATLQSYTDPSEAMRIRNPGQRPLELTQIADDKVALVIGNRDYINLPRGESPLVHTCSDARTIASILRQKCMGFKVISLINLTHSEMNKAIDIFCDLLGENVYGLLYFAGHGFEDRGQNYIVPIDAETDWTPDRAICVQEILLRMHEKRTSFHLFLLDICRKMTNTKDAYPVTTYPFPHEAQVVYGFATSPGHEAYERKSDANGVYMKHLVRSIMIDKKVEDVLSLVAADIEAEVEDDEYVSRMRPQYYSKTARAYSLMDPVRENSPMSQQRSEKWLYMHKLPQKQVLEYRGIKLEIRFEHTNWLSNVILVCLRVLDLGDATMCDANLAHLQKEFEECHFHPSTTNILRHVVPPETVARTWPMNNTPERIAPVPVERISEIYNIQRLEKNLTLTIELKYVMKGSQEEQTKYEIKAFNLKEFGMAHVFS</sequence>
<feature type="domain" description="Ig-like" evidence="4">
    <location>
        <begin position="106"/>
        <end position="192"/>
    </location>
</feature>
<evidence type="ECO:0000256" key="2">
    <source>
        <dbReference type="ARBA" id="ARBA00023319"/>
    </source>
</evidence>
<dbReference type="InterPro" id="IPR052039">
    <property type="entry name" value="Caspase-related_regulators"/>
</dbReference>
<dbReference type="AlphaFoldDB" id="A0A6P8J724"/>
<dbReference type="PANTHER" id="PTHR22576">
    <property type="entry name" value="MUCOSA ASSOCIATED LYMPHOID TISSUE LYMPHOMA TRANSLOCATION PROTEIN 1/PARACASPASE"/>
    <property type="match status" value="1"/>
</dbReference>
<dbReference type="SUPFAM" id="SSF47986">
    <property type="entry name" value="DEATH domain"/>
    <property type="match status" value="1"/>
</dbReference>
<evidence type="ECO:0000259" key="4">
    <source>
        <dbReference type="PROSITE" id="PS50835"/>
    </source>
</evidence>
<dbReference type="GO" id="GO:0004197">
    <property type="term" value="F:cysteine-type endopeptidase activity"/>
    <property type="evidence" value="ECO:0007669"/>
    <property type="project" value="InterPro"/>
</dbReference>
<evidence type="ECO:0000256" key="1">
    <source>
        <dbReference type="ARBA" id="ARBA00023157"/>
    </source>
</evidence>
<proteinExistence type="predicted"/>
<dbReference type="Proteomes" id="UP000515163">
    <property type="component" value="Unplaced"/>
</dbReference>
<dbReference type="SMART" id="SM00408">
    <property type="entry name" value="IGc2"/>
    <property type="match status" value="2"/>
</dbReference>
<dbReference type="GeneID" id="116307519"/>
<dbReference type="PANTHER" id="PTHR22576:SF37">
    <property type="entry name" value="MUCOSA-ASSOCIATED LYMPHOID TISSUE LYMPHOMA TRANSLOCATION PROTEIN 1"/>
    <property type="match status" value="1"/>
</dbReference>
<dbReference type="InterPro" id="IPR011029">
    <property type="entry name" value="DEATH-like_dom_sf"/>
</dbReference>
<dbReference type="Gene3D" id="1.10.533.10">
    <property type="entry name" value="Death Domain, Fas"/>
    <property type="match status" value="1"/>
</dbReference>
<dbReference type="OrthoDB" id="412369at2759"/>
<dbReference type="InterPro" id="IPR033540">
    <property type="entry name" value="MALT1_IG-like_dom_sf"/>
</dbReference>
<dbReference type="InterPro" id="IPR003599">
    <property type="entry name" value="Ig_sub"/>
</dbReference>
<dbReference type="PROSITE" id="PS50208">
    <property type="entry name" value="CASPASE_P20"/>
    <property type="match status" value="1"/>
</dbReference>
<dbReference type="SMART" id="SM00409">
    <property type="entry name" value="IG"/>
    <property type="match status" value="2"/>
</dbReference>
<feature type="domain" description="Ig-like" evidence="4">
    <location>
        <begin position="201"/>
        <end position="279"/>
    </location>
</feature>
<protein>
    <submittedName>
        <fullName evidence="6">Mucosa-associated lymphoid tissue lymphoma translocation protein 1-like</fullName>
    </submittedName>
</protein>
<evidence type="ECO:0000313" key="6">
    <source>
        <dbReference type="RefSeq" id="XP_031573653.1"/>
    </source>
</evidence>
<dbReference type="InterPro" id="IPR003598">
    <property type="entry name" value="Ig_sub2"/>
</dbReference>
<dbReference type="Gene3D" id="2.60.40.3360">
    <property type="match status" value="1"/>
</dbReference>
<evidence type="ECO:0000313" key="5">
    <source>
        <dbReference type="Proteomes" id="UP000515163"/>
    </source>
</evidence>
<keyword evidence="1" id="KW-1015">Disulfide bond</keyword>
<dbReference type="InterPro" id="IPR011600">
    <property type="entry name" value="Pept_C14_caspase"/>
</dbReference>
<dbReference type="FunFam" id="2.60.40.10:FF:000032">
    <property type="entry name" value="palladin isoform X1"/>
    <property type="match status" value="1"/>
</dbReference>
<dbReference type="FunCoup" id="A0A6P8J724">
    <property type="interactions" value="1122"/>
</dbReference>
<dbReference type="RefSeq" id="XP_031573653.1">
    <property type="nucleotide sequence ID" value="XM_031717793.1"/>
</dbReference>
<dbReference type="Pfam" id="PF00656">
    <property type="entry name" value="Peptidase_C14"/>
    <property type="match status" value="1"/>
</dbReference>
<dbReference type="InterPro" id="IPR007110">
    <property type="entry name" value="Ig-like_dom"/>
</dbReference>
<dbReference type="InterPro" id="IPR036179">
    <property type="entry name" value="Ig-like_dom_sf"/>
</dbReference>